<dbReference type="InterPro" id="IPR019985">
    <property type="entry name" value="Ribosomal_uL23"/>
</dbReference>
<keyword evidence="4 6" id="KW-0689">Ribosomal protein</keyword>
<dbReference type="Pfam" id="PF00276">
    <property type="entry name" value="Ribosomal_L23"/>
    <property type="match status" value="1"/>
</dbReference>
<dbReference type="Gene3D" id="3.30.70.330">
    <property type="match status" value="1"/>
</dbReference>
<reference evidence="7 8" key="1">
    <citation type="submission" date="2019-03" db="EMBL/GenBank/DDBJ databases">
        <title>Genomic Encyclopedia of Type Strains, Phase IV (KMG-IV): sequencing the most valuable type-strain genomes for metagenomic binning, comparative biology and taxonomic classification.</title>
        <authorList>
            <person name="Goeker M."/>
        </authorList>
    </citation>
    <scope>NUCLEOTIDE SEQUENCE [LARGE SCALE GENOMIC DNA]</scope>
    <source>
        <strain evidence="7 8">DSM 13328</strain>
    </source>
</reference>
<keyword evidence="8" id="KW-1185">Reference proteome</keyword>
<dbReference type="GO" id="GO:0019843">
    <property type="term" value="F:rRNA binding"/>
    <property type="evidence" value="ECO:0007669"/>
    <property type="project" value="UniProtKB-UniRule"/>
</dbReference>
<dbReference type="InterPro" id="IPR013025">
    <property type="entry name" value="Ribosomal_uL23-like"/>
</dbReference>
<dbReference type="SUPFAM" id="SSF54189">
    <property type="entry name" value="Ribosomal proteins S24e, L23 and L15e"/>
    <property type="match status" value="1"/>
</dbReference>
<dbReference type="GO" id="GO:1990904">
    <property type="term" value="C:ribonucleoprotein complex"/>
    <property type="evidence" value="ECO:0007669"/>
    <property type="project" value="UniProtKB-KW"/>
</dbReference>
<dbReference type="HAMAP" id="MF_01369_A">
    <property type="entry name" value="Ribosomal_uL23_A"/>
    <property type="match status" value="1"/>
</dbReference>
<proteinExistence type="inferred from homology"/>
<dbReference type="NCBIfam" id="NF011118">
    <property type="entry name" value="PRK14548.1"/>
    <property type="match status" value="1"/>
</dbReference>
<keyword evidence="5 6" id="KW-0687">Ribonucleoprotein</keyword>
<dbReference type="AlphaFoldDB" id="A0A484F534"/>
<evidence type="ECO:0000256" key="3">
    <source>
        <dbReference type="ARBA" id="ARBA00022884"/>
    </source>
</evidence>
<evidence type="ECO:0000256" key="5">
    <source>
        <dbReference type="ARBA" id="ARBA00023274"/>
    </source>
</evidence>
<evidence type="ECO:0000256" key="4">
    <source>
        <dbReference type="ARBA" id="ARBA00022980"/>
    </source>
</evidence>
<comment type="subunit">
    <text evidence="6">Part of the 50S ribosomal subunit. Contacts protein L29.</text>
</comment>
<comment type="function">
    <text evidence="6">Binds to 23S rRNA. One of the proteins that surrounds the polypeptide exit tunnel on the outside of the ribosome.</text>
</comment>
<keyword evidence="2 6" id="KW-0699">rRNA-binding</keyword>
<keyword evidence="3 6" id="KW-0694">RNA-binding</keyword>
<dbReference type="InterPro" id="IPR012677">
    <property type="entry name" value="Nucleotide-bd_a/b_plait_sf"/>
</dbReference>
<comment type="caution">
    <text evidence="7">The sequence shown here is derived from an EMBL/GenBank/DDBJ whole genome shotgun (WGS) entry which is preliminary data.</text>
</comment>
<sequence>MMSVKYPFITEKAMLHMEDSKLQVIVDFRANKHQIKADMEELYGFKVTSVRTMTTMKGQKKAIITFEKPDAAHEIATRLGLA</sequence>
<dbReference type="RefSeq" id="WP_133517071.1">
    <property type="nucleotide sequence ID" value="NZ_JAHDUW010000006.1"/>
</dbReference>
<accession>A0A484F534</accession>
<evidence type="ECO:0000256" key="1">
    <source>
        <dbReference type="ARBA" id="ARBA00006700"/>
    </source>
</evidence>
<name>A0A484F534_9EURY</name>
<dbReference type="NCBIfam" id="TIGR03636">
    <property type="entry name" value="uL23_arch"/>
    <property type="match status" value="1"/>
</dbReference>
<dbReference type="FunFam" id="3.30.70.330:FF:000532">
    <property type="entry name" value="50S ribosomal protein L23"/>
    <property type="match status" value="1"/>
</dbReference>
<dbReference type="GO" id="GO:0005840">
    <property type="term" value="C:ribosome"/>
    <property type="evidence" value="ECO:0007669"/>
    <property type="project" value="UniProtKB-UniRule"/>
</dbReference>
<dbReference type="EMBL" id="SNYS01000006">
    <property type="protein sequence ID" value="TDQ70267.1"/>
    <property type="molecule type" value="Genomic_DNA"/>
</dbReference>
<dbReference type="InterPro" id="IPR012678">
    <property type="entry name" value="Ribosomal_uL23/eL15/eS24_sf"/>
</dbReference>
<evidence type="ECO:0000313" key="8">
    <source>
        <dbReference type="Proteomes" id="UP000294855"/>
    </source>
</evidence>
<dbReference type="Proteomes" id="UP000294855">
    <property type="component" value="Unassembled WGS sequence"/>
</dbReference>
<dbReference type="PANTHER" id="PTHR11620">
    <property type="entry name" value="60S RIBOSOMAL PROTEIN L23A"/>
    <property type="match status" value="1"/>
</dbReference>
<comment type="similarity">
    <text evidence="1 6">Belongs to the universal ribosomal protein uL23 family.</text>
</comment>
<organism evidence="7 8">
    <name type="scientific">Methanimicrococcus blatticola</name>
    <dbReference type="NCBI Taxonomy" id="91560"/>
    <lineage>
        <taxon>Archaea</taxon>
        <taxon>Methanobacteriati</taxon>
        <taxon>Methanobacteriota</taxon>
        <taxon>Stenosarchaea group</taxon>
        <taxon>Methanomicrobia</taxon>
        <taxon>Methanosarcinales</taxon>
        <taxon>Methanosarcinaceae</taxon>
        <taxon>Methanimicrococcus</taxon>
    </lineage>
</organism>
<evidence type="ECO:0000256" key="6">
    <source>
        <dbReference type="HAMAP-Rule" id="MF_01369"/>
    </source>
</evidence>
<gene>
    <name evidence="6" type="primary">rpl23</name>
    <name evidence="7" type="ORF">C7391_0609</name>
</gene>
<dbReference type="GO" id="GO:0003735">
    <property type="term" value="F:structural constituent of ribosome"/>
    <property type="evidence" value="ECO:0007669"/>
    <property type="project" value="UniProtKB-UniRule"/>
</dbReference>
<evidence type="ECO:0000256" key="2">
    <source>
        <dbReference type="ARBA" id="ARBA00022730"/>
    </source>
</evidence>
<dbReference type="OrthoDB" id="7751at2157"/>
<evidence type="ECO:0000313" key="7">
    <source>
        <dbReference type="EMBL" id="TDQ70267.1"/>
    </source>
</evidence>
<protein>
    <recommendedName>
        <fullName evidence="6">Large ribosomal subunit protein uL23</fullName>
    </recommendedName>
</protein>
<dbReference type="GO" id="GO:0006412">
    <property type="term" value="P:translation"/>
    <property type="evidence" value="ECO:0007669"/>
    <property type="project" value="UniProtKB-UniRule"/>
</dbReference>